<dbReference type="NCBIfam" id="TIGR01843">
    <property type="entry name" value="type_I_hlyD"/>
    <property type="match status" value="1"/>
</dbReference>
<evidence type="ECO:0000256" key="4">
    <source>
        <dbReference type="ARBA" id="ARBA00022475"/>
    </source>
</evidence>
<feature type="domain" description="AprE-like beta-barrel" evidence="12">
    <location>
        <begin position="329"/>
        <end position="420"/>
    </location>
</feature>
<keyword evidence="8 10" id="KW-0472">Membrane</keyword>
<feature type="domain" description="AprE-like long alpha-helical hairpin" evidence="11">
    <location>
        <begin position="98"/>
        <end position="285"/>
    </location>
</feature>
<name>A0AA36IIQ4_9DINO</name>
<dbReference type="AlphaFoldDB" id="A0AA36IIQ4"/>
<dbReference type="PANTHER" id="PTHR30386:SF17">
    <property type="entry name" value="ALKALINE PROTEASE SECRETION PROTEIN APRE"/>
    <property type="match status" value="1"/>
</dbReference>
<feature type="transmembrane region" description="Helical" evidence="10">
    <location>
        <begin position="21"/>
        <end position="41"/>
    </location>
</feature>
<keyword evidence="3" id="KW-0813">Transport</keyword>
<dbReference type="GO" id="GO:0009306">
    <property type="term" value="P:protein secretion"/>
    <property type="evidence" value="ECO:0007669"/>
    <property type="project" value="InterPro"/>
</dbReference>
<dbReference type="InterPro" id="IPR058781">
    <property type="entry name" value="HH_AprE-like"/>
</dbReference>
<dbReference type="Gene3D" id="2.40.50.100">
    <property type="match status" value="1"/>
</dbReference>
<evidence type="ECO:0000256" key="3">
    <source>
        <dbReference type="ARBA" id="ARBA00022448"/>
    </source>
</evidence>
<evidence type="ECO:0000256" key="8">
    <source>
        <dbReference type="ARBA" id="ARBA00023136"/>
    </source>
</evidence>
<evidence type="ECO:0000256" key="2">
    <source>
        <dbReference type="ARBA" id="ARBA00009477"/>
    </source>
</evidence>
<keyword evidence="9" id="KW-0175">Coiled coil</keyword>
<sequence>MTTSENTKSCTGAFVDRSGRAICLGVLATAILTLGFGGWAATAKLSGAVVSSGNVVVASDLKAVQHPDGGIVEDIRVRNGDRVNAGDIVLSLDDKLLKANLALVDDRLIALEAQAARLEAERDGLKDLIPSIELDARIAEVKVKRALASQRAVMEARRISRDGGIAALEEQLAQTEEEISGLEAQRAAKDEEIALIDHELEGLQILLEKGLTPETRITALKRERSGLTGSSGAHTSQIAVARGRISETRINLLQLEKSFQEQVMNEIADLTIEIDQLKERRASARLQLARVDVRAPTDGIVHELAVHTVGGVVSPGETVMRIVPEADGLVINATIAPQDINNVTVGQQTGLVIAAFDLKTVPRLSGQIEYVSADLKTDPMTGVSYYEARVELDEDATDLLAERELHLLPGMPAEVYIETGERTMFEYLLDPLSKQVRTTFREM</sequence>
<keyword evidence="4" id="KW-1003">Cell membrane</keyword>
<dbReference type="Pfam" id="PF25994">
    <property type="entry name" value="HH_AprE"/>
    <property type="match status" value="1"/>
</dbReference>
<evidence type="ECO:0000256" key="10">
    <source>
        <dbReference type="SAM" id="Phobius"/>
    </source>
</evidence>
<comment type="similarity">
    <text evidence="2">Belongs to the membrane fusion protein (MFP) (TC 8.A.1) family.</text>
</comment>
<dbReference type="PRINTS" id="PR01490">
    <property type="entry name" value="RTXTOXIND"/>
</dbReference>
<comment type="subcellular location">
    <subcellularLocation>
        <location evidence="1">Cell inner membrane</location>
        <topology evidence="1">Single-pass membrane protein</topology>
    </subcellularLocation>
</comment>
<evidence type="ECO:0000259" key="12">
    <source>
        <dbReference type="Pfam" id="PF26002"/>
    </source>
</evidence>
<comment type="caution">
    <text evidence="13">The sequence shown here is derived from an EMBL/GenBank/DDBJ whole genome shotgun (WGS) entry which is preliminary data.</text>
</comment>
<dbReference type="InterPro" id="IPR050739">
    <property type="entry name" value="MFP"/>
</dbReference>
<evidence type="ECO:0000259" key="11">
    <source>
        <dbReference type="Pfam" id="PF25994"/>
    </source>
</evidence>
<dbReference type="Pfam" id="PF26002">
    <property type="entry name" value="Beta-barrel_AprE"/>
    <property type="match status" value="1"/>
</dbReference>
<keyword evidence="14" id="KW-1185">Reference proteome</keyword>
<evidence type="ECO:0008006" key="15">
    <source>
        <dbReference type="Google" id="ProtNLM"/>
    </source>
</evidence>
<gene>
    <name evidence="13" type="ORF">EVOR1521_LOCUS14107</name>
</gene>
<evidence type="ECO:0000256" key="6">
    <source>
        <dbReference type="ARBA" id="ARBA00022692"/>
    </source>
</evidence>
<evidence type="ECO:0000256" key="9">
    <source>
        <dbReference type="SAM" id="Coils"/>
    </source>
</evidence>
<dbReference type="GO" id="GO:0005886">
    <property type="term" value="C:plasma membrane"/>
    <property type="evidence" value="ECO:0007669"/>
    <property type="project" value="UniProtKB-SubCell"/>
</dbReference>
<feature type="coiled-coil region" evidence="9">
    <location>
        <begin position="165"/>
        <end position="192"/>
    </location>
</feature>
<evidence type="ECO:0000256" key="7">
    <source>
        <dbReference type="ARBA" id="ARBA00022989"/>
    </source>
</evidence>
<dbReference type="SUPFAM" id="SSF111369">
    <property type="entry name" value="HlyD-like secretion proteins"/>
    <property type="match status" value="1"/>
</dbReference>
<reference evidence="13" key="1">
    <citation type="submission" date="2023-08" db="EMBL/GenBank/DDBJ databases">
        <authorList>
            <person name="Chen Y."/>
            <person name="Shah S."/>
            <person name="Dougan E. K."/>
            <person name="Thang M."/>
            <person name="Chan C."/>
        </authorList>
    </citation>
    <scope>NUCLEOTIDE SEQUENCE</scope>
</reference>
<dbReference type="PROSITE" id="PS00543">
    <property type="entry name" value="HLYD_FAMILY"/>
    <property type="match status" value="1"/>
</dbReference>
<protein>
    <recommendedName>
        <fullName evidence="15">Membrane fusion protein (MFP) family protein</fullName>
    </recommendedName>
</protein>
<dbReference type="InterPro" id="IPR010129">
    <property type="entry name" value="T1SS_HlyD"/>
</dbReference>
<feature type="coiled-coil region" evidence="9">
    <location>
        <begin position="101"/>
        <end position="128"/>
    </location>
</feature>
<feature type="coiled-coil region" evidence="9">
    <location>
        <begin position="260"/>
        <end position="294"/>
    </location>
</feature>
<dbReference type="InterPro" id="IPR058982">
    <property type="entry name" value="Beta-barrel_AprE"/>
</dbReference>
<proteinExistence type="inferred from homology"/>
<organism evidence="13 14">
    <name type="scientific">Effrenium voratum</name>
    <dbReference type="NCBI Taxonomy" id="2562239"/>
    <lineage>
        <taxon>Eukaryota</taxon>
        <taxon>Sar</taxon>
        <taxon>Alveolata</taxon>
        <taxon>Dinophyceae</taxon>
        <taxon>Suessiales</taxon>
        <taxon>Symbiodiniaceae</taxon>
        <taxon>Effrenium</taxon>
    </lineage>
</organism>
<evidence type="ECO:0000256" key="1">
    <source>
        <dbReference type="ARBA" id="ARBA00004377"/>
    </source>
</evidence>
<dbReference type="Gene3D" id="2.40.30.170">
    <property type="match status" value="1"/>
</dbReference>
<dbReference type="EMBL" id="CAUJNA010001647">
    <property type="protein sequence ID" value="CAJ1388177.1"/>
    <property type="molecule type" value="Genomic_DNA"/>
</dbReference>
<evidence type="ECO:0000313" key="14">
    <source>
        <dbReference type="Proteomes" id="UP001178507"/>
    </source>
</evidence>
<accession>A0AA36IIQ4</accession>
<keyword evidence="5" id="KW-0997">Cell inner membrane</keyword>
<evidence type="ECO:0000313" key="13">
    <source>
        <dbReference type="EMBL" id="CAJ1388177.1"/>
    </source>
</evidence>
<dbReference type="Proteomes" id="UP001178507">
    <property type="component" value="Unassembled WGS sequence"/>
</dbReference>
<keyword evidence="7 10" id="KW-1133">Transmembrane helix</keyword>
<evidence type="ECO:0000256" key="5">
    <source>
        <dbReference type="ARBA" id="ARBA00022519"/>
    </source>
</evidence>
<dbReference type="PANTHER" id="PTHR30386">
    <property type="entry name" value="MEMBRANE FUSION SUBUNIT OF EMRAB-TOLC MULTIDRUG EFFLUX PUMP"/>
    <property type="match status" value="1"/>
</dbReference>
<dbReference type="InterPro" id="IPR006144">
    <property type="entry name" value="Secretion_HlyD_CS"/>
</dbReference>
<keyword evidence="6 10" id="KW-0812">Transmembrane</keyword>